<evidence type="ECO:0000256" key="5">
    <source>
        <dbReference type="ARBA" id="ARBA00022840"/>
    </source>
</evidence>
<comment type="caution">
    <text evidence="7">The sequence shown here is derived from an EMBL/GenBank/DDBJ whole genome shotgun (WGS) entry which is preliminary data.</text>
</comment>
<name>A0A109BHU3_HYPSL</name>
<evidence type="ECO:0000313" key="8">
    <source>
        <dbReference type="Proteomes" id="UP000059074"/>
    </source>
</evidence>
<dbReference type="Pfam" id="PF08352">
    <property type="entry name" value="oligo_HPY"/>
    <property type="match status" value="1"/>
</dbReference>
<dbReference type="GO" id="GO:0016887">
    <property type="term" value="F:ATP hydrolysis activity"/>
    <property type="evidence" value="ECO:0007669"/>
    <property type="project" value="InterPro"/>
</dbReference>
<dbReference type="InterPro" id="IPR027417">
    <property type="entry name" value="P-loop_NTPase"/>
</dbReference>
<dbReference type="Proteomes" id="UP000059074">
    <property type="component" value="Unassembled WGS sequence"/>
</dbReference>
<dbReference type="PANTHER" id="PTHR43776:SF7">
    <property type="entry name" value="D,D-DIPEPTIDE TRANSPORT ATP-BINDING PROTEIN DDPF-RELATED"/>
    <property type="match status" value="1"/>
</dbReference>
<dbReference type="GO" id="GO:0015833">
    <property type="term" value="P:peptide transport"/>
    <property type="evidence" value="ECO:0007669"/>
    <property type="project" value="InterPro"/>
</dbReference>
<dbReference type="PANTHER" id="PTHR43776">
    <property type="entry name" value="TRANSPORT ATP-BINDING PROTEIN"/>
    <property type="match status" value="1"/>
</dbReference>
<keyword evidence="5" id="KW-0067">ATP-binding</keyword>
<keyword evidence="3" id="KW-0813">Transport</keyword>
<dbReference type="EMBL" id="LMTR01000049">
    <property type="protein sequence ID" value="KWT69109.1"/>
    <property type="molecule type" value="Genomic_DNA"/>
</dbReference>
<feature type="domain" description="ABC transporter" evidence="6">
    <location>
        <begin position="286"/>
        <end position="529"/>
    </location>
</feature>
<evidence type="ECO:0000256" key="4">
    <source>
        <dbReference type="ARBA" id="ARBA00022741"/>
    </source>
</evidence>
<dbReference type="AlphaFoldDB" id="A0A109BHU3"/>
<evidence type="ECO:0000256" key="3">
    <source>
        <dbReference type="ARBA" id="ARBA00022448"/>
    </source>
</evidence>
<accession>A0A109BHU3</accession>
<dbReference type="SMART" id="SM00382">
    <property type="entry name" value="AAA"/>
    <property type="match status" value="2"/>
</dbReference>
<gene>
    <name evidence="7" type="ORF">APY04_1715</name>
</gene>
<dbReference type="GO" id="GO:0005886">
    <property type="term" value="C:plasma membrane"/>
    <property type="evidence" value="ECO:0007669"/>
    <property type="project" value="UniProtKB-SubCell"/>
</dbReference>
<comment type="similarity">
    <text evidence="2">Belongs to the ABC transporter superfamily.</text>
</comment>
<dbReference type="SUPFAM" id="SSF52540">
    <property type="entry name" value="P-loop containing nucleoside triphosphate hydrolases"/>
    <property type="match status" value="2"/>
</dbReference>
<keyword evidence="4" id="KW-0547">Nucleotide-binding</keyword>
<comment type="subcellular location">
    <subcellularLocation>
        <location evidence="1">Cell inner membrane</location>
        <topology evidence="1">Peripheral membrane protein</topology>
    </subcellularLocation>
</comment>
<dbReference type="Pfam" id="PF00005">
    <property type="entry name" value="ABC_tran"/>
    <property type="match status" value="2"/>
</dbReference>
<protein>
    <submittedName>
        <fullName evidence="7">ABC-type nickel/oligopeptides specific transport system, ATPase component</fullName>
    </submittedName>
</protein>
<dbReference type="Gene3D" id="3.40.50.300">
    <property type="entry name" value="P-loop containing nucleotide triphosphate hydrolases"/>
    <property type="match status" value="2"/>
</dbReference>
<dbReference type="PROSITE" id="PS50893">
    <property type="entry name" value="ABC_TRANSPORTER_2"/>
    <property type="match status" value="2"/>
</dbReference>
<dbReference type="InterPro" id="IPR003593">
    <property type="entry name" value="AAA+_ATPase"/>
</dbReference>
<organism evidence="7 8">
    <name type="scientific">Hyphomicrobium sulfonivorans</name>
    <dbReference type="NCBI Taxonomy" id="121290"/>
    <lineage>
        <taxon>Bacteria</taxon>
        <taxon>Pseudomonadati</taxon>
        <taxon>Pseudomonadota</taxon>
        <taxon>Alphaproteobacteria</taxon>
        <taxon>Hyphomicrobiales</taxon>
        <taxon>Hyphomicrobiaceae</taxon>
        <taxon>Hyphomicrobium</taxon>
    </lineage>
</organism>
<keyword evidence="8" id="KW-1185">Reference proteome</keyword>
<dbReference type="GO" id="GO:0005524">
    <property type="term" value="F:ATP binding"/>
    <property type="evidence" value="ECO:0007669"/>
    <property type="project" value="UniProtKB-KW"/>
</dbReference>
<dbReference type="PATRIC" id="fig|121290.4.peg.255"/>
<dbReference type="GO" id="GO:0055085">
    <property type="term" value="P:transmembrane transport"/>
    <property type="evidence" value="ECO:0007669"/>
    <property type="project" value="UniProtKB-ARBA"/>
</dbReference>
<proteinExistence type="inferred from homology"/>
<dbReference type="InterPro" id="IPR013563">
    <property type="entry name" value="Oligopep_ABC_C"/>
</dbReference>
<feature type="domain" description="ABC transporter" evidence="6">
    <location>
        <begin position="13"/>
        <end position="263"/>
    </location>
</feature>
<dbReference type="InterPro" id="IPR050319">
    <property type="entry name" value="ABC_transp_ATP-bind"/>
</dbReference>
<evidence type="ECO:0000256" key="1">
    <source>
        <dbReference type="ARBA" id="ARBA00004417"/>
    </source>
</evidence>
<dbReference type="STRING" id="121290.APY04_1715"/>
<dbReference type="InterPro" id="IPR003439">
    <property type="entry name" value="ABC_transporter-like_ATP-bd"/>
</dbReference>
<evidence type="ECO:0000256" key="2">
    <source>
        <dbReference type="ARBA" id="ARBA00005417"/>
    </source>
</evidence>
<dbReference type="RefSeq" id="WP_198151091.1">
    <property type="nucleotide sequence ID" value="NZ_LMTR01000049.1"/>
</dbReference>
<dbReference type="PROSITE" id="PS00211">
    <property type="entry name" value="ABC_TRANSPORTER_1"/>
    <property type="match status" value="1"/>
</dbReference>
<evidence type="ECO:0000313" key="7">
    <source>
        <dbReference type="EMBL" id="KWT69109.1"/>
    </source>
</evidence>
<reference evidence="7 8" key="1">
    <citation type="submission" date="2015-10" db="EMBL/GenBank/DDBJ databases">
        <title>Transcriptomic analysis of a linuron degrading triple-species bacterial consortium.</title>
        <authorList>
            <person name="Albers P."/>
        </authorList>
    </citation>
    <scope>NUCLEOTIDE SEQUENCE [LARGE SCALE GENOMIC DNA]</scope>
    <source>
        <strain evidence="7 8">WDL6</strain>
    </source>
</reference>
<dbReference type="InterPro" id="IPR017871">
    <property type="entry name" value="ABC_transporter-like_CS"/>
</dbReference>
<dbReference type="CDD" id="cd03257">
    <property type="entry name" value="ABC_NikE_OppD_transporters"/>
    <property type="match status" value="2"/>
</dbReference>
<sequence>MTNHRSCPESALLDIQNLCVAFRCQASDRALAVDDVSFSIGHGEAFGLIGETGSGKSAIAMAILRLLPPTARLAGTIQLEGNDLLTQSNAGVRAIRGRRIALIPQSSSASFNPVTRIGRQLDQSIAVRSDLNPLSRTKAGNALLESMGFGDIRAIRGAFPHELSGGMRQRVLTAFGMATGAPLLIADEPTKGLDAILRQQVVEVLRLALKRTGAALLLITHDLDVARALCSRIGVMKNGRIVETAPTESLFSAPSAAMTQRLLSSWPAKLPIKPPPELAGDETALIRADGVTMSYRSRIPFWRRPPAVKNVSVSVRAGETLALVGASGSGKSTLGRILAGALAPDSGRVLVNGTDLTMVQRKPLARTVQLLFQHPELSFDPQRTLLSSVSEPFLLHRLGGRTEARLLAINLAEQLSLSPSLLERYPHQVSGGQLQRAALARALAINPRVIVLDEPTSLLDASTQQEIVELLAATQRAHRLGYVFITHDLDLAAHVADTIAIMKDGCVVECGPSAAILQTPQHSYTRDLLSAFNAMRLAS</sequence>
<evidence type="ECO:0000259" key="6">
    <source>
        <dbReference type="PROSITE" id="PS50893"/>
    </source>
</evidence>